<sequence length="112" mass="12156">MVNGQQSGIIRLGRGLRQGDPLSPYLYIICTEGLISLLKGACRRELNVTPLGLNIEPMTHLIFADDTLLLGKATIEEAASFKHILATYESWSGQLVSAQKSTILFSPNVGRG</sequence>
<dbReference type="EMBL" id="BAABME010002022">
    <property type="protein sequence ID" value="GAA0152654.1"/>
    <property type="molecule type" value="Genomic_DNA"/>
</dbReference>
<dbReference type="InterPro" id="IPR043502">
    <property type="entry name" value="DNA/RNA_pol_sf"/>
</dbReference>
<gene>
    <name evidence="2" type="ORF">LIER_11080</name>
</gene>
<dbReference type="AlphaFoldDB" id="A0AAV3PLS0"/>
<dbReference type="PROSITE" id="PS50878">
    <property type="entry name" value="RT_POL"/>
    <property type="match status" value="1"/>
</dbReference>
<evidence type="ECO:0000313" key="2">
    <source>
        <dbReference type="EMBL" id="GAA0152654.1"/>
    </source>
</evidence>
<name>A0AAV3PLS0_LITER</name>
<dbReference type="SUPFAM" id="SSF56672">
    <property type="entry name" value="DNA/RNA polymerases"/>
    <property type="match status" value="1"/>
</dbReference>
<evidence type="ECO:0000259" key="1">
    <source>
        <dbReference type="PROSITE" id="PS50878"/>
    </source>
</evidence>
<accession>A0AAV3PLS0</accession>
<protein>
    <recommendedName>
        <fullName evidence="1">Reverse transcriptase domain-containing protein</fullName>
    </recommendedName>
</protein>
<feature type="domain" description="Reverse transcriptase" evidence="1">
    <location>
        <begin position="1"/>
        <end position="112"/>
    </location>
</feature>
<reference evidence="2 3" key="1">
    <citation type="submission" date="2024-01" db="EMBL/GenBank/DDBJ databases">
        <title>The complete chloroplast genome sequence of Lithospermum erythrorhizon: insights into the phylogenetic relationship among Boraginaceae species and the maternal lineages of purple gromwells.</title>
        <authorList>
            <person name="Okada T."/>
            <person name="Watanabe K."/>
        </authorList>
    </citation>
    <scope>NUCLEOTIDE SEQUENCE [LARGE SCALE GENOMIC DNA]</scope>
</reference>
<dbReference type="Pfam" id="PF00078">
    <property type="entry name" value="RVT_1"/>
    <property type="match status" value="1"/>
</dbReference>
<proteinExistence type="predicted"/>
<dbReference type="InterPro" id="IPR000477">
    <property type="entry name" value="RT_dom"/>
</dbReference>
<dbReference type="Proteomes" id="UP001454036">
    <property type="component" value="Unassembled WGS sequence"/>
</dbReference>
<comment type="caution">
    <text evidence="2">The sequence shown here is derived from an EMBL/GenBank/DDBJ whole genome shotgun (WGS) entry which is preliminary data.</text>
</comment>
<keyword evidence="3" id="KW-1185">Reference proteome</keyword>
<organism evidence="2 3">
    <name type="scientific">Lithospermum erythrorhizon</name>
    <name type="common">Purple gromwell</name>
    <name type="synonym">Lithospermum officinale var. erythrorhizon</name>
    <dbReference type="NCBI Taxonomy" id="34254"/>
    <lineage>
        <taxon>Eukaryota</taxon>
        <taxon>Viridiplantae</taxon>
        <taxon>Streptophyta</taxon>
        <taxon>Embryophyta</taxon>
        <taxon>Tracheophyta</taxon>
        <taxon>Spermatophyta</taxon>
        <taxon>Magnoliopsida</taxon>
        <taxon>eudicotyledons</taxon>
        <taxon>Gunneridae</taxon>
        <taxon>Pentapetalae</taxon>
        <taxon>asterids</taxon>
        <taxon>lamiids</taxon>
        <taxon>Boraginales</taxon>
        <taxon>Boraginaceae</taxon>
        <taxon>Boraginoideae</taxon>
        <taxon>Lithospermeae</taxon>
        <taxon>Lithospermum</taxon>
    </lineage>
</organism>
<evidence type="ECO:0000313" key="3">
    <source>
        <dbReference type="Proteomes" id="UP001454036"/>
    </source>
</evidence>